<dbReference type="AlphaFoldDB" id="A0AA35R571"/>
<gene>
    <name evidence="1" type="ORF">GBAR_LOCUS3687</name>
</gene>
<organism evidence="1 2">
    <name type="scientific">Geodia barretti</name>
    <name type="common">Barrett's horny sponge</name>
    <dbReference type="NCBI Taxonomy" id="519541"/>
    <lineage>
        <taxon>Eukaryota</taxon>
        <taxon>Metazoa</taxon>
        <taxon>Porifera</taxon>
        <taxon>Demospongiae</taxon>
        <taxon>Heteroscleromorpha</taxon>
        <taxon>Tetractinellida</taxon>
        <taxon>Astrophorina</taxon>
        <taxon>Geodiidae</taxon>
        <taxon>Geodia</taxon>
    </lineage>
</organism>
<sequence length="228" mass="26312">MLLLLTDHLLYDFKMHIIYESVSITLGYSDNKPSLAILCPSHTSSHPAYIRNKEWTCSLDRNEFDSVASLKDEIPEWLEGTEYKEDAFFPPDFNTKTSVYTRPEERTDTIMADDMYFTKINRPREKSIGEIILVLNLVVEMTTEPGLEKRRLHITGSPQLQCHPVQMLLCLHVHGYVVDLTDPHVPLALHKPHEVVPTDKSTKATKKWIVHQVEPQHEAEQPQKMLVQ</sequence>
<dbReference type="Proteomes" id="UP001174909">
    <property type="component" value="Unassembled WGS sequence"/>
</dbReference>
<reference evidence="1" key="1">
    <citation type="submission" date="2023-03" db="EMBL/GenBank/DDBJ databases">
        <authorList>
            <person name="Steffen K."/>
            <person name="Cardenas P."/>
        </authorList>
    </citation>
    <scope>NUCLEOTIDE SEQUENCE</scope>
</reference>
<accession>A0AA35R571</accession>
<evidence type="ECO:0000313" key="1">
    <source>
        <dbReference type="EMBL" id="CAI8003601.1"/>
    </source>
</evidence>
<keyword evidence="2" id="KW-1185">Reference proteome</keyword>
<protein>
    <submittedName>
        <fullName evidence="1">Uncharacterized protein</fullName>
    </submittedName>
</protein>
<name>A0AA35R571_GEOBA</name>
<dbReference type="EMBL" id="CASHTH010000524">
    <property type="protein sequence ID" value="CAI8003601.1"/>
    <property type="molecule type" value="Genomic_DNA"/>
</dbReference>
<evidence type="ECO:0000313" key="2">
    <source>
        <dbReference type="Proteomes" id="UP001174909"/>
    </source>
</evidence>
<comment type="caution">
    <text evidence="1">The sequence shown here is derived from an EMBL/GenBank/DDBJ whole genome shotgun (WGS) entry which is preliminary data.</text>
</comment>
<proteinExistence type="predicted"/>